<dbReference type="RefSeq" id="WP_199018622.1">
    <property type="nucleotide sequence ID" value="NZ_JAELUP010000016.1"/>
</dbReference>
<evidence type="ECO:0000256" key="1">
    <source>
        <dbReference type="SAM" id="Phobius"/>
    </source>
</evidence>
<comment type="caution">
    <text evidence="2">The sequence shown here is derived from an EMBL/GenBank/DDBJ whole genome shotgun (WGS) entry which is preliminary data.</text>
</comment>
<evidence type="ECO:0000313" key="2">
    <source>
        <dbReference type="EMBL" id="MBJ6361082.1"/>
    </source>
</evidence>
<dbReference type="EMBL" id="JAELUP010000016">
    <property type="protein sequence ID" value="MBJ6361082.1"/>
    <property type="molecule type" value="Genomic_DNA"/>
</dbReference>
<reference evidence="2" key="1">
    <citation type="submission" date="2020-12" db="EMBL/GenBank/DDBJ databases">
        <authorList>
            <person name="Huq M.A."/>
        </authorList>
    </citation>
    <scope>NUCLEOTIDE SEQUENCE</scope>
    <source>
        <strain evidence="2">MAHUQ-46</strain>
    </source>
</reference>
<feature type="transmembrane region" description="Helical" evidence="1">
    <location>
        <begin position="177"/>
        <end position="200"/>
    </location>
</feature>
<dbReference type="AlphaFoldDB" id="A0A934IXH4"/>
<dbReference type="PANTHER" id="PTHR35337:SF1">
    <property type="entry name" value="SLR1478 PROTEIN"/>
    <property type="match status" value="1"/>
</dbReference>
<gene>
    <name evidence="2" type="ORF">JFN88_07105</name>
</gene>
<sequence>MFSPKTFILHLRSMSGYIAFSSILFLAGIVIGGTNERLEAYITSQLQALGSISQAIESSANPGMAAFAFIFFNNTIKSILIMYLGAAFALVPIFFLIVNGMILGYVFTHHNPDYNTFELIARGILPHGILEIPAIIIAAAYGIKFGTLTFKGIGNLVQRKQGFGAIYEQFAIRTVPLMVALVIALLAAAVIEATITPWLLNGMKM</sequence>
<evidence type="ECO:0000313" key="3">
    <source>
        <dbReference type="Proteomes" id="UP000640274"/>
    </source>
</evidence>
<feature type="transmembrane region" description="Helical" evidence="1">
    <location>
        <begin position="79"/>
        <end position="107"/>
    </location>
</feature>
<feature type="transmembrane region" description="Helical" evidence="1">
    <location>
        <begin position="52"/>
        <end position="72"/>
    </location>
</feature>
<dbReference type="Proteomes" id="UP000640274">
    <property type="component" value="Unassembled WGS sequence"/>
</dbReference>
<dbReference type="PANTHER" id="PTHR35337">
    <property type="entry name" value="SLR1478 PROTEIN"/>
    <property type="match status" value="1"/>
</dbReference>
<organism evidence="2 3">
    <name type="scientific">Paenibacillus roseus</name>
    <dbReference type="NCBI Taxonomy" id="2798579"/>
    <lineage>
        <taxon>Bacteria</taxon>
        <taxon>Bacillati</taxon>
        <taxon>Bacillota</taxon>
        <taxon>Bacilli</taxon>
        <taxon>Bacillales</taxon>
        <taxon>Paenibacillaceae</taxon>
        <taxon>Paenibacillus</taxon>
    </lineage>
</organism>
<feature type="transmembrane region" description="Helical" evidence="1">
    <location>
        <begin position="12"/>
        <end position="32"/>
    </location>
</feature>
<dbReference type="InterPro" id="IPR002798">
    <property type="entry name" value="SpoIIM-like"/>
</dbReference>
<dbReference type="Pfam" id="PF01944">
    <property type="entry name" value="SpoIIM"/>
    <property type="match status" value="1"/>
</dbReference>
<accession>A0A934IXH4</accession>
<keyword evidence="1" id="KW-0812">Transmembrane</keyword>
<name>A0A934IXH4_9BACL</name>
<protein>
    <submittedName>
        <fullName evidence="2">Stage II sporulation protein M</fullName>
    </submittedName>
</protein>
<keyword evidence="3" id="KW-1185">Reference proteome</keyword>
<proteinExistence type="predicted"/>
<keyword evidence="1" id="KW-1133">Transmembrane helix</keyword>
<keyword evidence="1" id="KW-0472">Membrane</keyword>